<feature type="compositionally biased region" description="Low complexity" evidence="1">
    <location>
        <begin position="141"/>
        <end position="169"/>
    </location>
</feature>
<name>A0ABQ4SVP4_9HYPH</name>
<dbReference type="Pfam" id="PF09361">
    <property type="entry name" value="Phasin_2"/>
    <property type="match status" value="1"/>
</dbReference>
<dbReference type="InterPro" id="IPR018968">
    <property type="entry name" value="Phasin"/>
</dbReference>
<evidence type="ECO:0000256" key="1">
    <source>
        <dbReference type="SAM" id="MobiDB-lite"/>
    </source>
</evidence>
<dbReference type="NCBIfam" id="TIGR01985">
    <property type="entry name" value="phasin_2"/>
    <property type="match status" value="1"/>
</dbReference>
<gene>
    <name evidence="3" type="ORF">AOPFMNJM_1617</name>
</gene>
<sequence length="169" mass="18085">MSINPPNYEIPTEMRDFAEKSVEQARKAFDSFIGAARRTSDTVQGSAETARNNARDASARGFEFAEQNVNAAFDLAQKLVRSKDVQEALQHQAEFVRSQFAAIQSQAKEFGGLAQSAFQEGAERAKSAFQEGAENARKAAEAGADAARQAGQDAQAAAQAAARKATPNT</sequence>
<evidence type="ECO:0000313" key="3">
    <source>
        <dbReference type="EMBL" id="GJE06301.1"/>
    </source>
</evidence>
<feature type="region of interest" description="Disordered" evidence="1">
    <location>
        <begin position="124"/>
        <end position="169"/>
    </location>
</feature>
<evidence type="ECO:0000313" key="4">
    <source>
        <dbReference type="Proteomes" id="UP001055102"/>
    </source>
</evidence>
<organism evidence="3 4">
    <name type="scientific">Methylobacterium jeotgali</name>
    <dbReference type="NCBI Taxonomy" id="381630"/>
    <lineage>
        <taxon>Bacteria</taxon>
        <taxon>Pseudomonadati</taxon>
        <taxon>Pseudomonadota</taxon>
        <taxon>Alphaproteobacteria</taxon>
        <taxon>Hyphomicrobiales</taxon>
        <taxon>Methylobacteriaceae</taxon>
        <taxon>Methylobacterium</taxon>
    </lineage>
</organism>
<accession>A0ABQ4SVP4</accession>
<reference evidence="3" key="2">
    <citation type="submission" date="2021-08" db="EMBL/GenBank/DDBJ databases">
        <authorList>
            <person name="Tani A."/>
            <person name="Ola A."/>
            <person name="Ogura Y."/>
            <person name="Katsura K."/>
            <person name="Hayashi T."/>
        </authorList>
    </citation>
    <scope>NUCLEOTIDE SEQUENCE</scope>
    <source>
        <strain evidence="3">LMG 23639</strain>
    </source>
</reference>
<evidence type="ECO:0000259" key="2">
    <source>
        <dbReference type="Pfam" id="PF09361"/>
    </source>
</evidence>
<dbReference type="EMBL" id="BPQR01000027">
    <property type="protein sequence ID" value="GJE06301.1"/>
    <property type="molecule type" value="Genomic_DNA"/>
</dbReference>
<keyword evidence="4" id="KW-1185">Reference proteome</keyword>
<proteinExistence type="predicted"/>
<dbReference type="Proteomes" id="UP001055102">
    <property type="component" value="Unassembled WGS sequence"/>
</dbReference>
<protein>
    <recommendedName>
        <fullName evidence="2">Phasin domain-containing protein</fullName>
    </recommendedName>
</protein>
<feature type="domain" description="Phasin" evidence="2">
    <location>
        <begin position="31"/>
        <end position="127"/>
    </location>
</feature>
<dbReference type="InterPro" id="IPR010234">
    <property type="entry name" value="Phasin_subfam-2"/>
</dbReference>
<comment type="caution">
    <text evidence="3">The sequence shown here is derived from an EMBL/GenBank/DDBJ whole genome shotgun (WGS) entry which is preliminary data.</text>
</comment>
<reference evidence="3" key="1">
    <citation type="journal article" date="2021" name="Front. Microbiol.">
        <title>Comprehensive Comparative Genomics and Phenotyping of Methylobacterium Species.</title>
        <authorList>
            <person name="Alessa O."/>
            <person name="Ogura Y."/>
            <person name="Fujitani Y."/>
            <person name="Takami H."/>
            <person name="Hayashi T."/>
            <person name="Sahin N."/>
            <person name="Tani A."/>
        </authorList>
    </citation>
    <scope>NUCLEOTIDE SEQUENCE</scope>
    <source>
        <strain evidence="3">LMG 23639</strain>
    </source>
</reference>